<sequence>MSDDTLIHGFTRLVIDSQSPLGVSFLNEDSNDQPVTSLSELPPFVLELHVFQNKQHATGFVMALEYLKANELVAIVSQSAPLILIGRLGDQKPSASSLSDAVALISHVAEEKIEQVRKQVQSNIEIQRDNAHRRLEEQEATEKWATVLSEIAAFNKLGGGFGSTRAIETIKANRTPRKLRLYGSFLTAKQRDESEQDMRRKTLELDIERCDNGKIIIRPHSVLTATADQLSAHSDEFADIYEAHEYQADVDGRPCAICDESAVVEMMNRFPKLFADMRKLTHRLNALEYAKNIIENREYRRIINHLMTNGVIRQPYPGSPATLHIPGGRSLKLTNKIVGRLRALKLVRMVNEDASAPEWGISEAGTLMLAKDTEKLASILKP</sequence>
<dbReference type="EMBL" id="OBMM01000003">
    <property type="protein sequence ID" value="SOC21605.1"/>
    <property type="molecule type" value="Genomic_DNA"/>
</dbReference>
<dbReference type="RefSeq" id="WP_097052232.1">
    <property type="nucleotide sequence ID" value="NZ_OBMM01000003.1"/>
</dbReference>
<name>A0A285TH97_9PROT</name>
<gene>
    <name evidence="1" type="ORF">SAMN05428964_103451</name>
</gene>
<dbReference type="AlphaFoldDB" id="A0A285TH97"/>
<dbReference type="Proteomes" id="UP000219068">
    <property type="component" value="Unassembled WGS sequence"/>
</dbReference>
<proteinExistence type="predicted"/>
<protein>
    <submittedName>
        <fullName evidence="1">Uncharacterized protein</fullName>
    </submittedName>
</protein>
<accession>A0A285TH97</accession>
<evidence type="ECO:0000313" key="1">
    <source>
        <dbReference type="EMBL" id="SOC21605.1"/>
    </source>
</evidence>
<organism evidence="1 2">
    <name type="scientific">Thalassospira xiamenensis</name>
    <dbReference type="NCBI Taxonomy" id="220697"/>
    <lineage>
        <taxon>Bacteria</taxon>
        <taxon>Pseudomonadati</taxon>
        <taxon>Pseudomonadota</taxon>
        <taxon>Alphaproteobacteria</taxon>
        <taxon>Rhodospirillales</taxon>
        <taxon>Thalassospiraceae</taxon>
        <taxon>Thalassospira</taxon>
    </lineage>
</organism>
<reference evidence="1 2" key="1">
    <citation type="submission" date="2017-08" db="EMBL/GenBank/DDBJ databases">
        <authorList>
            <person name="de Groot N.N."/>
        </authorList>
    </citation>
    <scope>NUCLEOTIDE SEQUENCE [LARGE SCALE GENOMIC DNA]</scope>
    <source>
        <strain evidence="1 2">USBA 78</strain>
    </source>
</reference>
<evidence type="ECO:0000313" key="2">
    <source>
        <dbReference type="Proteomes" id="UP000219068"/>
    </source>
</evidence>